<dbReference type="InterPro" id="IPR050351">
    <property type="entry name" value="BphY/WalK/GraS-like"/>
</dbReference>
<dbReference type="GO" id="GO:0005886">
    <property type="term" value="C:plasma membrane"/>
    <property type="evidence" value="ECO:0007669"/>
    <property type="project" value="TreeGrafter"/>
</dbReference>
<dbReference type="OrthoDB" id="9810447at2"/>
<keyword evidence="11" id="KW-1185">Reference proteome</keyword>
<dbReference type="InterPro" id="IPR011622">
    <property type="entry name" value="7TMR_DISM_rcpt_extracell_dom2"/>
</dbReference>
<feature type="transmembrane region" description="Helical" evidence="7">
    <location>
        <begin position="185"/>
        <end position="203"/>
    </location>
</feature>
<protein>
    <recommendedName>
        <fullName evidence="2">histidine kinase</fullName>
        <ecNumber evidence="2">2.7.13.3</ecNumber>
    </recommendedName>
</protein>
<feature type="transmembrane region" description="Helical" evidence="7">
    <location>
        <begin position="248"/>
        <end position="266"/>
    </location>
</feature>
<keyword evidence="8" id="KW-0732">Signal</keyword>
<dbReference type="InterPro" id="IPR005467">
    <property type="entry name" value="His_kinase_dom"/>
</dbReference>
<dbReference type="EMBL" id="FWYB01000023">
    <property type="protein sequence ID" value="SMD17393.1"/>
    <property type="molecule type" value="Genomic_DNA"/>
</dbReference>
<keyword evidence="5 10" id="KW-0418">Kinase</keyword>
<dbReference type="InterPro" id="IPR003661">
    <property type="entry name" value="HisK_dim/P_dom"/>
</dbReference>
<dbReference type="Gene3D" id="2.60.40.2380">
    <property type="match status" value="1"/>
</dbReference>
<dbReference type="GO" id="GO:0016036">
    <property type="term" value="P:cellular response to phosphate starvation"/>
    <property type="evidence" value="ECO:0007669"/>
    <property type="project" value="TreeGrafter"/>
</dbReference>
<accession>A0A1W2F658</accession>
<dbReference type="Gene3D" id="3.30.565.10">
    <property type="entry name" value="Histidine kinase-like ATPase, C-terminal domain"/>
    <property type="match status" value="1"/>
</dbReference>
<feature type="chain" id="PRO_5010724426" description="histidine kinase" evidence="8">
    <location>
        <begin position="19"/>
        <end position="663"/>
    </location>
</feature>
<reference evidence="10 11" key="1">
    <citation type="submission" date="2017-04" db="EMBL/GenBank/DDBJ databases">
        <authorList>
            <person name="Afonso C.L."/>
            <person name="Miller P.J."/>
            <person name="Scott M.A."/>
            <person name="Spackman E."/>
            <person name="Goraichik I."/>
            <person name="Dimitrov K.M."/>
            <person name="Suarez D.L."/>
            <person name="Swayne D.E."/>
        </authorList>
    </citation>
    <scope>NUCLEOTIDE SEQUENCE [LARGE SCALE GENOMIC DNA]</scope>
    <source>
        <strain evidence="10 11">DSM 19625</strain>
    </source>
</reference>
<dbReference type="SUPFAM" id="SSF55874">
    <property type="entry name" value="ATPase domain of HSP90 chaperone/DNA topoisomerase II/histidine kinase"/>
    <property type="match status" value="1"/>
</dbReference>
<evidence type="ECO:0000313" key="10">
    <source>
        <dbReference type="EMBL" id="SMD17393.1"/>
    </source>
</evidence>
<feature type="transmembrane region" description="Helical" evidence="7">
    <location>
        <begin position="303"/>
        <end position="324"/>
    </location>
</feature>
<dbReference type="GO" id="GO:0000155">
    <property type="term" value="F:phosphorelay sensor kinase activity"/>
    <property type="evidence" value="ECO:0007669"/>
    <property type="project" value="InterPro"/>
</dbReference>
<dbReference type="SUPFAM" id="SSF47384">
    <property type="entry name" value="Homodimeric domain of signal transducing histidine kinase"/>
    <property type="match status" value="1"/>
</dbReference>
<dbReference type="Gene3D" id="1.10.287.130">
    <property type="match status" value="1"/>
</dbReference>
<organism evidence="10 11">
    <name type="scientific">Pedobacter nyackensis</name>
    <dbReference type="NCBI Taxonomy" id="475255"/>
    <lineage>
        <taxon>Bacteria</taxon>
        <taxon>Pseudomonadati</taxon>
        <taxon>Bacteroidota</taxon>
        <taxon>Sphingobacteriia</taxon>
        <taxon>Sphingobacteriales</taxon>
        <taxon>Sphingobacteriaceae</taxon>
        <taxon>Pedobacter</taxon>
    </lineage>
</organism>
<dbReference type="PANTHER" id="PTHR45453">
    <property type="entry name" value="PHOSPHATE REGULON SENSOR PROTEIN PHOR"/>
    <property type="match status" value="1"/>
</dbReference>
<evidence type="ECO:0000256" key="3">
    <source>
        <dbReference type="ARBA" id="ARBA00022553"/>
    </source>
</evidence>
<gene>
    <name evidence="10" type="ORF">SAMN04488101_1239</name>
</gene>
<name>A0A1W2F658_9SPHI</name>
<dbReference type="InterPro" id="IPR011623">
    <property type="entry name" value="7TMR_DISM_rcpt_extracell_dom1"/>
</dbReference>
<dbReference type="PANTHER" id="PTHR45453:SF1">
    <property type="entry name" value="PHOSPHATE REGULON SENSOR PROTEIN PHOR"/>
    <property type="match status" value="1"/>
</dbReference>
<feature type="transmembrane region" description="Helical" evidence="7">
    <location>
        <begin position="333"/>
        <end position="355"/>
    </location>
</feature>
<dbReference type="CDD" id="cd00075">
    <property type="entry name" value="HATPase"/>
    <property type="match status" value="1"/>
</dbReference>
<dbReference type="GO" id="GO:0004721">
    <property type="term" value="F:phosphoprotein phosphatase activity"/>
    <property type="evidence" value="ECO:0007669"/>
    <property type="project" value="TreeGrafter"/>
</dbReference>
<evidence type="ECO:0000256" key="6">
    <source>
        <dbReference type="ARBA" id="ARBA00023012"/>
    </source>
</evidence>
<evidence type="ECO:0000256" key="8">
    <source>
        <dbReference type="SAM" id="SignalP"/>
    </source>
</evidence>
<dbReference type="Pfam" id="PF07695">
    <property type="entry name" value="7TMR-DISM_7TM"/>
    <property type="match status" value="1"/>
</dbReference>
<feature type="signal peptide" evidence="8">
    <location>
        <begin position="1"/>
        <end position="18"/>
    </location>
</feature>
<evidence type="ECO:0000313" key="11">
    <source>
        <dbReference type="Proteomes" id="UP000192678"/>
    </source>
</evidence>
<dbReference type="InterPro" id="IPR003594">
    <property type="entry name" value="HATPase_dom"/>
</dbReference>
<evidence type="ECO:0000256" key="2">
    <source>
        <dbReference type="ARBA" id="ARBA00012438"/>
    </source>
</evidence>
<evidence type="ECO:0000256" key="7">
    <source>
        <dbReference type="SAM" id="Phobius"/>
    </source>
</evidence>
<keyword evidence="4" id="KW-0808">Transferase</keyword>
<evidence type="ECO:0000256" key="4">
    <source>
        <dbReference type="ARBA" id="ARBA00022679"/>
    </source>
</evidence>
<feature type="transmembrane region" description="Helical" evidence="7">
    <location>
        <begin position="210"/>
        <end position="228"/>
    </location>
</feature>
<keyword evidence="7" id="KW-0812">Transmembrane</keyword>
<dbReference type="PROSITE" id="PS50109">
    <property type="entry name" value="HIS_KIN"/>
    <property type="match status" value="1"/>
</dbReference>
<keyword evidence="7" id="KW-1133">Transmembrane helix</keyword>
<feature type="transmembrane region" description="Helical" evidence="7">
    <location>
        <begin position="278"/>
        <end position="297"/>
    </location>
</feature>
<dbReference type="SMART" id="SM00388">
    <property type="entry name" value="HisKA"/>
    <property type="match status" value="1"/>
</dbReference>
<dbReference type="STRING" id="475255.SAMN04488101_1239"/>
<dbReference type="InterPro" id="IPR036890">
    <property type="entry name" value="HATPase_C_sf"/>
</dbReference>
<evidence type="ECO:0000259" key="9">
    <source>
        <dbReference type="PROSITE" id="PS50109"/>
    </source>
</evidence>
<dbReference type="Pfam" id="PF02518">
    <property type="entry name" value="HATPase_c"/>
    <property type="match status" value="1"/>
</dbReference>
<dbReference type="RefSeq" id="WP_084292294.1">
    <property type="nucleotide sequence ID" value="NZ_FWYB01000023.1"/>
</dbReference>
<dbReference type="InterPro" id="IPR036097">
    <property type="entry name" value="HisK_dim/P_sf"/>
</dbReference>
<evidence type="ECO:0000256" key="5">
    <source>
        <dbReference type="ARBA" id="ARBA00022777"/>
    </source>
</evidence>
<comment type="catalytic activity">
    <reaction evidence="1">
        <text>ATP + protein L-histidine = ADP + protein N-phospho-L-histidine.</text>
        <dbReference type="EC" id="2.7.13.3"/>
    </reaction>
</comment>
<keyword evidence="3" id="KW-0597">Phosphoprotein</keyword>
<dbReference type="AlphaFoldDB" id="A0A1W2F658"/>
<dbReference type="Proteomes" id="UP000192678">
    <property type="component" value="Unassembled WGS sequence"/>
</dbReference>
<keyword evidence="7" id="KW-0472">Membrane</keyword>
<dbReference type="SMART" id="SM00387">
    <property type="entry name" value="HATPase_c"/>
    <property type="match status" value="1"/>
</dbReference>
<dbReference type="EC" id="2.7.13.3" evidence="2"/>
<keyword evidence="6" id="KW-0902">Two-component regulatory system</keyword>
<evidence type="ECO:0000256" key="1">
    <source>
        <dbReference type="ARBA" id="ARBA00000085"/>
    </source>
</evidence>
<dbReference type="CDD" id="cd00082">
    <property type="entry name" value="HisKA"/>
    <property type="match status" value="1"/>
</dbReference>
<feature type="domain" description="Histidine kinase" evidence="9">
    <location>
        <begin position="441"/>
        <end position="656"/>
    </location>
</feature>
<dbReference type="Pfam" id="PF07696">
    <property type="entry name" value="7TMR-DISMED2"/>
    <property type="match status" value="1"/>
</dbReference>
<sequence>MRCLILLFILFGYTNIFASDQTIRLDSTASYRNLGKSISYFEDKSAKLNLTQVQALSRGQFKQGQTNILNFGNSKSAFWLKIDYVSGSASNEYLIVDISSIENVDFYTHTSKGIIHRTAGSIHKSERGVITTNNFLFDLPRDTQSQITKTIWLRLKTNNILIVPVKMATSENFIPGISIKKNLEAMYIGVLLTLFLFNTFLYFSIKDSAYLYYSIYVISMAIYVVTYLRGYSYVLGDNFRIFINHYPHLFLSVSVISSILFSAKFLNLRKLSPKLNRTYQLVIACCLLMFFFSLIGFKSFSSTMAQLITLIASVVIWISGVVAYQKGHRAAKYYVLAWTFMSVTIVAVVLSLANILSFQDYTFDFVPVGSTIELLLLAFALGDRYRTILSNEQLVRDENYLLIQTQNQRLEKLVTDRTLKLSDTIVQLKASNAVKNKLFSIIAHDLRSPFNSLMSIFSLKEMNLLSFDELKMLLNENKKNIDTIHNTLNNLLYWAKSQMEAVKTTPTTFNLGTLIEDLTLVYAPLTQMKGINIDVQIPEQSLVYADENQIQLVLRNLIDNAIKFTPFSHTISISLSHKKEHLQICVSNTVSSTNELNIEGITNPDSHESTYGTSHEKGIGLGLHLCREYVKGNGSKLQVKINDRLVSFCFELPLVQQTNTILA</sequence>
<proteinExistence type="predicted"/>